<evidence type="ECO:0000313" key="9">
    <source>
        <dbReference type="Proteomes" id="UP000033451"/>
    </source>
</evidence>
<dbReference type="SUPFAM" id="SSF55729">
    <property type="entry name" value="Acyl-CoA N-acyltransferases (Nat)"/>
    <property type="match status" value="1"/>
</dbReference>
<dbReference type="PANTHER" id="PTHR37817:SF1">
    <property type="entry name" value="N-ACETYLTRANSFERASE EIS"/>
    <property type="match status" value="1"/>
</dbReference>
<dbReference type="GO" id="GO:0030649">
    <property type="term" value="P:aminoglycoside antibiotic catabolic process"/>
    <property type="evidence" value="ECO:0007669"/>
    <property type="project" value="TreeGrafter"/>
</dbReference>
<dbReference type="Gene3D" id="3.40.630.30">
    <property type="match status" value="2"/>
</dbReference>
<dbReference type="Gene3D" id="3.30.1050.10">
    <property type="entry name" value="SCP2 sterol-binding domain"/>
    <property type="match status" value="1"/>
</dbReference>
<dbReference type="AlphaFoldDB" id="A0A0F0LUD0"/>
<dbReference type="CDD" id="cd04301">
    <property type="entry name" value="NAT_SF"/>
    <property type="match status" value="1"/>
</dbReference>
<accession>A0A0F0LUD0</accession>
<dbReference type="Proteomes" id="UP000257479">
    <property type="component" value="Unassembled WGS sequence"/>
</dbReference>
<dbReference type="HAMAP" id="MF_01812">
    <property type="entry name" value="Eis"/>
    <property type="match status" value="1"/>
</dbReference>
<feature type="active site" description="Proton donor" evidence="4">
    <location>
        <position position="155"/>
    </location>
</feature>
<dbReference type="OrthoDB" id="8399956at2"/>
<reference evidence="8 9" key="1">
    <citation type="submission" date="2015-02" db="EMBL/GenBank/DDBJ databases">
        <title>Draft genome sequences of ten Microbacterium spp. with emphasis on heavy metal contaminated environments.</title>
        <authorList>
            <person name="Corretto E."/>
        </authorList>
    </citation>
    <scope>NUCLEOTIDE SEQUENCE [LARGE SCALE GENOMIC DNA]</scope>
    <source>
        <strain evidence="8 9">DSM 18659</strain>
    </source>
</reference>
<keyword evidence="2 4" id="KW-0808">Transferase</keyword>
<evidence type="ECO:0000259" key="5">
    <source>
        <dbReference type="PROSITE" id="PS51186"/>
    </source>
</evidence>
<dbReference type="InterPro" id="IPR025559">
    <property type="entry name" value="Eis_dom"/>
</dbReference>
<dbReference type="STRING" id="400772.RR49_02754"/>
<dbReference type="Proteomes" id="UP000033451">
    <property type="component" value="Unassembled WGS sequence"/>
</dbReference>
<dbReference type="Pfam" id="PF13527">
    <property type="entry name" value="Acetyltransf_9"/>
    <property type="match status" value="1"/>
</dbReference>
<comment type="similarity">
    <text evidence="1 4">Belongs to the acetyltransferase Eis family.</text>
</comment>
<feature type="binding site" evidence="4">
    <location>
        <begin position="150"/>
        <end position="151"/>
    </location>
    <ligand>
        <name>acetyl-CoA</name>
        <dbReference type="ChEBI" id="CHEBI:57288"/>
    </ligand>
</feature>
<organism evidence="8 9">
    <name type="scientific">Microbacterium ginsengisoli</name>
    <dbReference type="NCBI Taxonomy" id="400772"/>
    <lineage>
        <taxon>Bacteria</taxon>
        <taxon>Bacillati</taxon>
        <taxon>Actinomycetota</taxon>
        <taxon>Actinomycetes</taxon>
        <taxon>Micrococcales</taxon>
        <taxon>Microbacteriaceae</taxon>
        <taxon>Microbacterium</taxon>
    </lineage>
</organism>
<keyword evidence="9" id="KW-1185">Reference proteome</keyword>
<feature type="domain" description="N-acetyltransferase" evidence="5">
    <location>
        <begin position="30"/>
        <end position="177"/>
    </location>
</feature>
<dbReference type="EMBL" id="DMNG01000071">
    <property type="protein sequence ID" value="HAN23774.1"/>
    <property type="molecule type" value="Genomic_DNA"/>
</dbReference>
<dbReference type="PANTHER" id="PTHR37817">
    <property type="entry name" value="N-ACETYLTRANSFERASE EIS"/>
    <property type="match status" value="1"/>
</dbReference>
<dbReference type="PROSITE" id="PS51186">
    <property type="entry name" value="GNAT"/>
    <property type="match status" value="1"/>
</dbReference>
<feature type="binding site" evidence="4">
    <location>
        <begin position="114"/>
        <end position="116"/>
    </location>
    <ligand>
        <name>acetyl-CoA</name>
        <dbReference type="ChEBI" id="CHEBI:57288"/>
    </ligand>
</feature>
<feature type="active site" description="Proton acceptor; via carboxylate" evidence="4">
    <location>
        <position position="438"/>
    </location>
</feature>
<sequence>MNDTAVAAFLAAPLDERQARRLSDLGLRADLVTDEDRAASDGWIEAVSRGFLGTERSEVQRQAAFDGLRARRRLGVYDDSAPVPGTPVATFASWLAELTVPGPALIDTAAISSVTVAPTHRRRGLARAMMEGELRAAASAGVPVATLTVSESTLYGRYGFAPAAEAAHWRIEAKRAGWIGPVSPGRVDFVPRVDARVLIEPLYDRVRLARPGEITMPAGHWDRFLRTRPDSEKGEELRTVVYTTVAGEVTGVALYSVTESHDDFARSTLEVVYLLALDDESYAGLWRFFLEMDLIGWIEATELSVDEPLLWMIADQRAAQRTVRDHHYVRILDVVAALEARRYSGAGRVVIEIADPLGFAAGRVLLDVDGRGVGSVRPADATTDAPSLRLGIAELSAAYLGGVRLATLAAAGRVTGDGVAAASALFAAPQAPRLSFWY</sequence>
<evidence type="ECO:0000313" key="8">
    <source>
        <dbReference type="EMBL" id="KJL35051.1"/>
    </source>
</evidence>
<dbReference type="InterPro" id="IPR041380">
    <property type="entry name" value="Acetyltransf_17"/>
</dbReference>
<dbReference type="PATRIC" id="fig|400772.4.peg.2771"/>
<dbReference type="GO" id="GO:0034069">
    <property type="term" value="F:aminoglycoside N-acetyltransferase activity"/>
    <property type="evidence" value="ECO:0007669"/>
    <property type="project" value="TreeGrafter"/>
</dbReference>
<dbReference type="EMBL" id="JYIY01000080">
    <property type="protein sequence ID" value="KJL34864.1"/>
    <property type="molecule type" value="Genomic_DNA"/>
</dbReference>
<protein>
    <submittedName>
        <fullName evidence="8">Enhanced intracellular survival protein</fullName>
    </submittedName>
    <submittedName>
        <fullName evidence="6">GNAT family N-acetyltransferase</fullName>
    </submittedName>
</protein>
<dbReference type="InterPro" id="IPR036527">
    <property type="entry name" value="SCP2_sterol-bd_dom_sf"/>
</dbReference>
<dbReference type="InterPro" id="IPR000182">
    <property type="entry name" value="GNAT_dom"/>
</dbReference>
<evidence type="ECO:0000256" key="2">
    <source>
        <dbReference type="ARBA" id="ARBA00022679"/>
    </source>
</evidence>
<comment type="caution">
    <text evidence="8">The sequence shown here is derived from an EMBL/GenBank/DDBJ whole genome shotgun (WGS) entry which is preliminary data.</text>
</comment>
<name>A0A0F0LUD0_9MICO</name>
<proteinExistence type="inferred from homology"/>
<dbReference type="RefSeq" id="WP_048808816.1">
    <property type="nucleotide sequence ID" value="NZ_JYIY01000080.1"/>
</dbReference>
<evidence type="ECO:0000313" key="10">
    <source>
        <dbReference type="Proteomes" id="UP000257479"/>
    </source>
</evidence>
<dbReference type="InterPro" id="IPR051554">
    <property type="entry name" value="Acetyltransferase_Eis"/>
</dbReference>
<keyword evidence="3 4" id="KW-0012">Acyltransferase</keyword>
<dbReference type="InterPro" id="IPR022902">
    <property type="entry name" value="NAcTrfase_Eis"/>
</dbReference>
<evidence type="ECO:0000313" key="6">
    <source>
        <dbReference type="EMBL" id="HAN23774.1"/>
    </source>
</evidence>
<dbReference type="InterPro" id="IPR016181">
    <property type="entry name" value="Acyl_CoA_acyltransferase"/>
</dbReference>
<feature type="binding site" evidence="4">
    <location>
        <begin position="122"/>
        <end position="127"/>
    </location>
    <ligand>
        <name>acetyl-CoA</name>
        <dbReference type="ChEBI" id="CHEBI:57288"/>
    </ligand>
</feature>
<dbReference type="EMBL" id="JYIY01000080">
    <property type="protein sequence ID" value="KJL35051.1"/>
    <property type="molecule type" value="Genomic_DNA"/>
</dbReference>
<gene>
    <name evidence="8" type="primary">eis_2</name>
    <name evidence="7" type="synonym">eis_1</name>
    <name evidence="6" type="ORF">DCP95_04285</name>
    <name evidence="7" type="ORF">RR49_02754</name>
    <name evidence="8" type="ORF">RR49_02947</name>
</gene>
<evidence type="ECO:0000313" key="7">
    <source>
        <dbReference type="EMBL" id="KJL34864.1"/>
    </source>
</evidence>
<dbReference type="Pfam" id="PF13530">
    <property type="entry name" value="SCP2_2"/>
    <property type="match status" value="1"/>
</dbReference>
<comment type="subunit">
    <text evidence="4">Homohexamer; trimer of dimers.</text>
</comment>
<evidence type="ECO:0000256" key="4">
    <source>
        <dbReference type="HAMAP-Rule" id="MF_01812"/>
    </source>
</evidence>
<evidence type="ECO:0000256" key="1">
    <source>
        <dbReference type="ARBA" id="ARBA00009213"/>
    </source>
</evidence>
<dbReference type="Pfam" id="PF17668">
    <property type="entry name" value="Acetyltransf_17"/>
    <property type="match status" value="1"/>
</dbReference>
<dbReference type="SUPFAM" id="SSF55718">
    <property type="entry name" value="SCP-like"/>
    <property type="match status" value="1"/>
</dbReference>
<reference evidence="6 10" key="2">
    <citation type="journal article" date="2018" name="Nat. Biotechnol.">
        <title>A standardized bacterial taxonomy based on genome phylogeny substantially revises the tree of life.</title>
        <authorList>
            <person name="Parks D.H."/>
            <person name="Chuvochina M."/>
            <person name="Waite D.W."/>
            <person name="Rinke C."/>
            <person name="Skarshewski A."/>
            <person name="Chaumeil P.A."/>
            <person name="Hugenholtz P."/>
        </authorList>
    </citation>
    <scope>NUCLEOTIDE SEQUENCE [LARGE SCALE GENOMIC DNA]</scope>
    <source>
        <strain evidence="6">UBA9152</strain>
    </source>
</reference>
<evidence type="ECO:0000256" key="3">
    <source>
        <dbReference type="ARBA" id="ARBA00023315"/>
    </source>
</evidence>